<feature type="non-terminal residue" evidence="1">
    <location>
        <position position="1"/>
    </location>
</feature>
<proteinExistence type="predicted"/>
<dbReference type="EMBL" id="JARO02022428">
    <property type="protein sequence ID" value="KPP56322.1"/>
    <property type="molecule type" value="Genomic_DNA"/>
</dbReference>
<dbReference type="AlphaFoldDB" id="A0A0P7UCE6"/>
<evidence type="ECO:0000313" key="1">
    <source>
        <dbReference type="EMBL" id="KPP56322.1"/>
    </source>
</evidence>
<comment type="caution">
    <text evidence="1">The sequence shown here is derived from an EMBL/GenBank/DDBJ whole genome shotgun (WGS) entry which is preliminary data.</text>
</comment>
<name>A0A0P7UCE6_SCLFO</name>
<dbReference type="PANTHER" id="PTHR45749">
    <property type="match status" value="1"/>
</dbReference>
<dbReference type="Proteomes" id="UP000034805">
    <property type="component" value="Unassembled WGS sequence"/>
</dbReference>
<feature type="non-terminal residue" evidence="1">
    <location>
        <position position="166"/>
    </location>
</feature>
<evidence type="ECO:0008006" key="3">
    <source>
        <dbReference type="Google" id="ProtNLM"/>
    </source>
</evidence>
<dbReference type="PANTHER" id="PTHR45749:SF37">
    <property type="entry name" value="OS05G0311600 PROTEIN"/>
    <property type="match status" value="1"/>
</dbReference>
<gene>
    <name evidence="1" type="ORF">Z043_126081</name>
</gene>
<accession>A0A0P7UCE6</accession>
<reference evidence="1 2" key="1">
    <citation type="submission" date="2015-08" db="EMBL/GenBank/DDBJ databases">
        <title>The genome of the Asian arowana (Scleropages formosus).</title>
        <authorList>
            <person name="Tan M.H."/>
            <person name="Gan H.M."/>
            <person name="Croft L.J."/>
            <person name="Austin C.M."/>
        </authorList>
    </citation>
    <scope>NUCLEOTIDE SEQUENCE [LARGE SCALE GENOMIC DNA]</scope>
    <source>
        <strain evidence="1">Aro1</strain>
    </source>
</reference>
<sequence length="166" mass="18542">NGCVLQFEQAEHLDAEELTQRIIDSLEKHSLEFQNNLLGQSYEGTAVMSGKHRGVQTRVKQLQKLYVFMSGSVVHQKWLQIQVLRIAEQCNIYTETVPKGKKKLSSKLEATCVMSTVGIQSALNGKVFQSKNILPVAIPVSTAACEHRFSCLKLIKTHLRSSTAED</sequence>
<organism evidence="1 2">
    <name type="scientific">Scleropages formosus</name>
    <name type="common">Asian bonytongue</name>
    <name type="synonym">Osteoglossum formosum</name>
    <dbReference type="NCBI Taxonomy" id="113540"/>
    <lineage>
        <taxon>Eukaryota</taxon>
        <taxon>Metazoa</taxon>
        <taxon>Chordata</taxon>
        <taxon>Craniata</taxon>
        <taxon>Vertebrata</taxon>
        <taxon>Euteleostomi</taxon>
        <taxon>Actinopterygii</taxon>
        <taxon>Neopterygii</taxon>
        <taxon>Teleostei</taxon>
        <taxon>Osteoglossocephala</taxon>
        <taxon>Osteoglossomorpha</taxon>
        <taxon>Osteoglossiformes</taxon>
        <taxon>Osteoglossidae</taxon>
        <taxon>Scleropages</taxon>
    </lineage>
</organism>
<protein>
    <recommendedName>
        <fullName evidence="3">HAT C-terminal dimerisation domain-containing protein</fullName>
    </recommendedName>
</protein>
<evidence type="ECO:0000313" key="2">
    <source>
        <dbReference type="Proteomes" id="UP000034805"/>
    </source>
</evidence>